<dbReference type="InterPro" id="IPR045137">
    <property type="entry name" value="RBM26/27"/>
</dbReference>
<reference evidence="3 4" key="1">
    <citation type="submission" date="2020-11" db="EMBL/GenBank/DDBJ databases">
        <authorList>
            <person name="Wallbank WR R."/>
            <person name="Pardo Diaz C."/>
            <person name="Kozak K."/>
            <person name="Martin S."/>
            <person name="Jiggins C."/>
            <person name="Moest M."/>
            <person name="Warren A I."/>
            <person name="Generalovic N T."/>
            <person name="Byers J.R.P. K."/>
            <person name="Montejo-Kovacevich G."/>
            <person name="Yen C E."/>
        </authorList>
    </citation>
    <scope>NUCLEOTIDE SEQUENCE [LARGE SCALE GENOMIC DNA]</scope>
</reference>
<evidence type="ECO:0000313" key="4">
    <source>
        <dbReference type="Proteomes" id="UP000594454"/>
    </source>
</evidence>
<dbReference type="EMBL" id="LR899009">
    <property type="protein sequence ID" value="CAD7079579.1"/>
    <property type="molecule type" value="Genomic_DNA"/>
</dbReference>
<keyword evidence="1" id="KW-0694">RNA-binding</keyword>
<evidence type="ECO:0000313" key="3">
    <source>
        <dbReference type="EMBL" id="CAD7079579.1"/>
    </source>
</evidence>
<sequence>MYSQYGQFSGEARNGRNNFQRTAVRTNSSKSLSGNTTQKVYGSANGSQSSIFTGSFHRPGPSTSSRNLVYKPVASTAGNVSVNTLKRRYEPEDTMDDTAPKRSKSSTISFDAVPQVILRKSCTVELRGIPKWMNTIAQLGSHFSEYGRIMDITVEYQADPGAATVTFSNQAEASIAHRSTTIGLGNGSWSFKAPNTTRNNRMEVSKMLPQETAHRTFIRKEENKNDCLQRRKRELLDGCCKQLETLKAILAKCRPNDPRREEKLNMIKQLMSSLKSIQDAVSLGVQIQEKQTSDRAEMQLELEAASLNQLSDSNIISSANCGSIGSLSGECRATNDNNLLRNTDNGAVQKLNSLNNTMKVDETGTQGKIEVVVNGRIEESAIAHNKVAAVRDMPTVDELNNQSSMSSAIAHVNNSLGNESLLDCSSLDYEWEYPDLSGNWSEN</sequence>
<evidence type="ECO:0000256" key="1">
    <source>
        <dbReference type="ARBA" id="ARBA00022884"/>
    </source>
</evidence>
<feature type="region of interest" description="Disordered" evidence="2">
    <location>
        <begin position="1"/>
        <end position="45"/>
    </location>
</feature>
<keyword evidence="4" id="KW-1185">Reference proteome</keyword>
<dbReference type="GO" id="GO:0005634">
    <property type="term" value="C:nucleus"/>
    <property type="evidence" value="ECO:0007669"/>
    <property type="project" value="TreeGrafter"/>
</dbReference>
<dbReference type="InParanoid" id="A0A7R8UFE6"/>
<dbReference type="Proteomes" id="UP000594454">
    <property type="component" value="Chromosome 1"/>
</dbReference>
<feature type="compositionally biased region" description="Polar residues" evidence="2">
    <location>
        <begin position="15"/>
        <end position="45"/>
    </location>
</feature>
<evidence type="ECO:0008006" key="5">
    <source>
        <dbReference type="Google" id="ProtNLM"/>
    </source>
</evidence>
<dbReference type="InterPro" id="IPR035979">
    <property type="entry name" value="RBD_domain_sf"/>
</dbReference>
<organism evidence="3 4">
    <name type="scientific">Hermetia illucens</name>
    <name type="common">Black soldier fly</name>
    <dbReference type="NCBI Taxonomy" id="343691"/>
    <lineage>
        <taxon>Eukaryota</taxon>
        <taxon>Metazoa</taxon>
        <taxon>Ecdysozoa</taxon>
        <taxon>Arthropoda</taxon>
        <taxon>Hexapoda</taxon>
        <taxon>Insecta</taxon>
        <taxon>Pterygota</taxon>
        <taxon>Neoptera</taxon>
        <taxon>Endopterygota</taxon>
        <taxon>Diptera</taxon>
        <taxon>Brachycera</taxon>
        <taxon>Stratiomyomorpha</taxon>
        <taxon>Stratiomyidae</taxon>
        <taxon>Hermetiinae</taxon>
        <taxon>Hermetia</taxon>
    </lineage>
</organism>
<protein>
    <recommendedName>
        <fullName evidence="5">RRM domain-containing protein</fullName>
    </recommendedName>
</protein>
<evidence type="ECO:0000256" key="2">
    <source>
        <dbReference type="SAM" id="MobiDB-lite"/>
    </source>
</evidence>
<dbReference type="AlphaFoldDB" id="A0A7R8UFE6"/>
<accession>A0A7R8UFE6</accession>
<proteinExistence type="predicted"/>
<dbReference type="PANTHER" id="PTHR14398:SF0">
    <property type="entry name" value="ZINC FINGER PROTEIN SWM"/>
    <property type="match status" value="1"/>
</dbReference>
<dbReference type="PANTHER" id="PTHR14398">
    <property type="entry name" value="RNA RECOGNITION RRM/RNP DOMAIN"/>
    <property type="match status" value="1"/>
</dbReference>
<gene>
    <name evidence="3" type="ORF">HERILL_LOCUS2791</name>
</gene>
<name>A0A7R8UFE6_HERIL</name>
<dbReference type="SUPFAM" id="SSF54928">
    <property type="entry name" value="RNA-binding domain, RBD"/>
    <property type="match status" value="1"/>
</dbReference>
<dbReference type="GO" id="GO:0003723">
    <property type="term" value="F:RNA binding"/>
    <property type="evidence" value="ECO:0007669"/>
    <property type="project" value="UniProtKB-KW"/>
</dbReference>
<dbReference type="OrthoDB" id="443401at2759"/>